<dbReference type="GO" id="GO:0005524">
    <property type="term" value="F:ATP binding"/>
    <property type="evidence" value="ECO:0007669"/>
    <property type="project" value="UniProtKB-KW"/>
</dbReference>
<dbReference type="InterPro" id="IPR027417">
    <property type="entry name" value="P-loop_NTPase"/>
</dbReference>
<dbReference type="AlphaFoldDB" id="A0A8H2VK23"/>
<dbReference type="Gene3D" id="3.40.50.300">
    <property type="entry name" value="P-loop containing nucleotide triphosphate hydrolases"/>
    <property type="match status" value="1"/>
</dbReference>
<evidence type="ECO:0000256" key="2">
    <source>
        <dbReference type="ARBA" id="ARBA00022840"/>
    </source>
</evidence>
<evidence type="ECO:0000259" key="3">
    <source>
        <dbReference type="Pfam" id="PF01591"/>
    </source>
</evidence>
<dbReference type="PANTHER" id="PTHR10606:SF1">
    <property type="entry name" value="6-PHOSPHOFRUCTO-2-KINASE 2"/>
    <property type="match status" value="1"/>
</dbReference>
<sequence length="380" mass="43838">MNFETLSIVSEPKLFTCIKYRLNSSAESLFSSPIDTTSHFSSNGKPISPLCQDELGSTLTKFTDLDSMRLFSKYMIILIGLPAAGKSTVSRHLIKYLQDTKTTAHIRCKTFNAGDFRRKEKKIELTNEQLEDIFDPKNSDKKEEYARIAFNEALQDLDNDICDIGIFDATNSTKLRRKYLFDEIKSFNHNSSSNFSVSPIILHVTCSDKKFIRYNIHHKSFNADYFGKQYDLSVKDFAKRLKQYYTQFVPYTMDEFNHILSYSSPDSHHGTFYFHVANAGSTSTTNIVEYSNMASRETRNLIKALHHFTTNYIVIFGSQYISKVKGFFKVSQVVSSNKLNVKKSFQQLSRLKVLNSIINDSYFKKLKNFHLINNITHKDQ</sequence>
<dbReference type="GO" id="GO:0003873">
    <property type="term" value="F:6-phosphofructo-2-kinase activity"/>
    <property type="evidence" value="ECO:0007669"/>
    <property type="project" value="InterPro"/>
</dbReference>
<protein>
    <submittedName>
        <fullName evidence="4">Similar to Saccharomyces cerevisiae YOL136C PFK27 6-phosphofructo-2-kinase, catalyzes synthesis of fructose-2,6-bisphosphate</fullName>
    </submittedName>
</protein>
<organism evidence="4 5">
    <name type="scientific">Maudiozyma barnettii</name>
    <dbReference type="NCBI Taxonomy" id="61262"/>
    <lineage>
        <taxon>Eukaryota</taxon>
        <taxon>Fungi</taxon>
        <taxon>Dikarya</taxon>
        <taxon>Ascomycota</taxon>
        <taxon>Saccharomycotina</taxon>
        <taxon>Saccharomycetes</taxon>
        <taxon>Saccharomycetales</taxon>
        <taxon>Saccharomycetaceae</taxon>
        <taxon>Maudiozyma</taxon>
    </lineage>
</organism>
<dbReference type="GO" id="GO:0006000">
    <property type="term" value="P:fructose metabolic process"/>
    <property type="evidence" value="ECO:0007669"/>
    <property type="project" value="InterPro"/>
</dbReference>
<dbReference type="GO" id="GO:0006003">
    <property type="term" value="P:fructose 2,6-bisphosphate metabolic process"/>
    <property type="evidence" value="ECO:0007669"/>
    <property type="project" value="InterPro"/>
</dbReference>
<dbReference type="InterPro" id="IPR003094">
    <property type="entry name" value="6Pfruct_kin"/>
</dbReference>
<reference evidence="4 5" key="1">
    <citation type="submission" date="2020-05" db="EMBL/GenBank/DDBJ databases">
        <authorList>
            <person name="Casaregola S."/>
            <person name="Devillers H."/>
            <person name="Grondin C."/>
        </authorList>
    </citation>
    <scope>NUCLEOTIDE SEQUENCE [LARGE SCALE GENOMIC DNA]</scope>
    <source>
        <strain evidence="4 5">CLIB 1767</strain>
    </source>
</reference>
<dbReference type="GeneID" id="64859907"/>
<dbReference type="SUPFAM" id="SSF52540">
    <property type="entry name" value="P-loop containing nucleoside triphosphate hydrolases"/>
    <property type="match status" value="1"/>
</dbReference>
<feature type="domain" description="6-phosphofructo-2-kinase" evidence="3">
    <location>
        <begin position="72"/>
        <end position="265"/>
    </location>
</feature>
<dbReference type="Pfam" id="PF01591">
    <property type="entry name" value="6PF2K"/>
    <property type="match status" value="1"/>
</dbReference>
<dbReference type="RefSeq" id="XP_041408657.1">
    <property type="nucleotide sequence ID" value="XM_041552723.1"/>
</dbReference>
<evidence type="ECO:0000313" key="5">
    <source>
        <dbReference type="Proteomes" id="UP000644660"/>
    </source>
</evidence>
<dbReference type="PANTHER" id="PTHR10606">
    <property type="entry name" value="6-PHOSPHOFRUCTO-2-KINASE/FRUCTOSE-2,6-BISPHOSPHATASE"/>
    <property type="match status" value="1"/>
</dbReference>
<comment type="caution">
    <text evidence="4">The sequence shown here is derived from an EMBL/GenBank/DDBJ whole genome shotgun (WGS) entry which is preliminary data.</text>
</comment>
<gene>
    <name evidence="4" type="ORF">KABA2_11S03894</name>
</gene>
<dbReference type="GO" id="GO:0004331">
    <property type="term" value="F:fructose-2,6-bisphosphate 2-phosphatase activity"/>
    <property type="evidence" value="ECO:0007669"/>
    <property type="project" value="TreeGrafter"/>
</dbReference>
<dbReference type="EMBL" id="CAEFZW010000011">
    <property type="protein sequence ID" value="CAB4256813.1"/>
    <property type="molecule type" value="Genomic_DNA"/>
</dbReference>
<dbReference type="Proteomes" id="UP000644660">
    <property type="component" value="Unassembled WGS sequence"/>
</dbReference>
<dbReference type="InterPro" id="IPR013079">
    <property type="entry name" value="6Phosfructo_kin"/>
</dbReference>
<accession>A0A8H2VK23</accession>
<dbReference type="OrthoDB" id="267323at2759"/>
<evidence type="ECO:0000256" key="1">
    <source>
        <dbReference type="ARBA" id="ARBA00022741"/>
    </source>
</evidence>
<evidence type="ECO:0000313" key="4">
    <source>
        <dbReference type="EMBL" id="CAB4256813.1"/>
    </source>
</evidence>
<keyword evidence="2" id="KW-0067">ATP-binding</keyword>
<keyword evidence="1" id="KW-0547">Nucleotide-binding</keyword>
<dbReference type="GO" id="GO:0005829">
    <property type="term" value="C:cytosol"/>
    <property type="evidence" value="ECO:0007669"/>
    <property type="project" value="TreeGrafter"/>
</dbReference>
<keyword evidence="5" id="KW-1185">Reference proteome</keyword>
<proteinExistence type="predicted"/>
<name>A0A8H2VK23_9SACH</name>
<keyword evidence="4" id="KW-0418">Kinase</keyword>
<keyword evidence="4" id="KW-0808">Transferase</keyword>